<gene>
    <name evidence="2" type="ORF">MRATA1EN1_LOCUS6813</name>
</gene>
<evidence type="ECO:0000313" key="3">
    <source>
        <dbReference type="Proteomes" id="UP001176941"/>
    </source>
</evidence>
<proteinExistence type="predicted"/>
<keyword evidence="3" id="KW-1185">Reference proteome</keyword>
<reference evidence="2" key="1">
    <citation type="submission" date="2023-04" db="EMBL/GenBank/DDBJ databases">
        <authorList>
            <consortium name="ELIXIR-Norway"/>
        </authorList>
    </citation>
    <scope>NUCLEOTIDE SEQUENCE [LARGE SCALE GENOMIC DNA]</scope>
</reference>
<feature type="compositionally biased region" description="Pro residues" evidence="1">
    <location>
        <begin position="9"/>
        <end position="20"/>
    </location>
</feature>
<evidence type="ECO:0000313" key="2">
    <source>
        <dbReference type="EMBL" id="CAI9157851.1"/>
    </source>
</evidence>
<dbReference type="Proteomes" id="UP001176941">
    <property type="component" value="Chromosome 16"/>
</dbReference>
<protein>
    <submittedName>
        <fullName evidence="2">Uncharacterized protein</fullName>
    </submittedName>
</protein>
<evidence type="ECO:0000256" key="1">
    <source>
        <dbReference type="SAM" id="MobiDB-lite"/>
    </source>
</evidence>
<name>A0ABN8YBI6_RANTA</name>
<accession>A0ABN8YBI6</accession>
<sequence length="100" mass="10884">MRLPRCTAPDPPSMQSPGPHPGAQISTWQRVSTLCPCSWYAGPPGSTSLSATPSQRHRLAPLNSENSDFSVTFCLNKSITEALHMAVKDWKHSHLTTEVG</sequence>
<dbReference type="EMBL" id="OX459952">
    <property type="protein sequence ID" value="CAI9157851.1"/>
    <property type="molecule type" value="Genomic_DNA"/>
</dbReference>
<organism evidence="2 3">
    <name type="scientific">Rangifer tarandus platyrhynchus</name>
    <name type="common">Svalbard reindeer</name>
    <dbReference type="NCBI Taxonomy" id="3082113"/>
    <lineage>
        <taxon>Eukaryota</taxon>
        <taxon>Metazoa</taxon>
        <taxon>Chordata</taxon>
        <taxon>Craniata</taxon>
        <taxon>Vertebrata</taxon>
        <taxon>Euteleostomi</taxon>
        <taxon>Mammalia</taxon>
        <taxon>Eutheria</taxon>
        <taxon>Laurasiatheria</taxon>
        <taxon>Artiodactyla</taxon>
        <taxon>Ruminantia</taxon>
        <taxon>Pecora</taxon>
        <taxon>Cervidae</taxon>
        <taxon>Odocoileinae</taxon>
        <taxon>Rangifer</taxon>
    </lineage>
</organism>
<feature type="region of interest" description="Disordered" evidence="1">
    <location>
        <begin position="1"/>
        <end position="24"/>
    </location>
</feature>